<dbReference type="Pfam" id="PF01648">
    <property type="entry name" value="ACPS"/>
    <property type="match status" value="1"/>
</dbReference>
<gene>
    <name evidence="4" type="ORF">E2C04_16765</name>
</gene>
<feature type="compositionally biased region" description="Low complexity" evidence="2">
    <location>
        <begin position="55"/>
        <end position="76"/>
    </location>
</feature>
<reference evidence="4 5" key="1">
    <citation type="journal article" date="2008" name="Int. J. Syst. Evol. Microbiol.">
        <title>Nocardioides daphniae sp. nov., isolated from Daphnia cucullata (Crustacea: Cladocera).</title>
        <authorList>
            <person name="Toth E.M."/>
            <person name="Keki Z."/>
            <person name="Homonnay Z.G."/>
            <person name="Borsodi A.K."/>
            <person name="Marialigeti K."/>
            <person name="Schumann P."/>
        </authorList>
    </citation>
    <scope>NUCLEOTIDE SEQUENCE [LARGE SCALE GENOMIC DNA]</scope>
    <source>
        <strain evidence="4 5">JCM 16608</strain>
    </source>
</reference>
<evidence type="ECO:0000313" key="4">
    <source>
        <dbReference type="EMBL" id="QCC78434.1"/>
    </source>
</evidence>
<dbReference type="InterPro" id="IPR037143">
    <property type="entry name" value="4-PPantetheinyl_Trfase_dom_sf"/>
</dbReference>
<dbReference type="EMBL" id="CP038462">
    <property type="protein sequence ID" value="QCC78434.1"/>
    <property type="molecule type" value="Genomic_DNA"/>
</dbReference>
<sequence length="315" mass="33225">MRGHLHRAGGDARARRPRAHRRRPGVVPHRGVGGPSLPERRPPLHDAARARRPPARAAPAQRLVPGRRGLARLGVARGRDAPLPQPGGAGHPHGPQPAGAAHAPAREDRREGRRAGAPVRRRTVLGLPAELGIENADSGRPHVLLPGQDVAGTPGLGDLRISIGHTLGGRGAPVGLGVAIAADGVDVGIDVERVDTRGDQFASTAMAQPELDLFDHHFGALTGRDRDRELTRWWAAKEAAAKALGTGLQGRPRDFVVAEVAQADGEVALRVGERWIATTSVFPTTTDPSTTTASSDAAAPEEYIVAWTDLEPRHG</sequence>
<evidence type="ECO:0000256" key="1">
    <source>
        <dbReference type="ARBA" id="ARBA00022679"/>
    </source>
</evidence>
<dbReference type="Proteomes" id="UP000297025">
    <property type="component" value="Chromosome"/>
</dbReference>
<dbReference type="GO" id="GO:0000287">
    <property type="term" value="F:magnesium ion binding"/>
    <property type="evidence" value="ECO:0007669"/>
    <property type="project" value="InterPro"/>
</dbReference>
<dbReference type="GO" id="GO:0008897">
    <property type="term" value="F:holo-[acyl-carrier-protein] synthase activity"/>
    <property type="evidence" value="ECO:0007669"/>
    <property type="project" value="InterPro"/>
</dbReference>
<evidence type="ECO:0000313" key="5">
    <source>
        <dbReference type="Proteomes" id="UP000297025"/>
    </source>
</evidence>
<proteinExistence type="predicted"/>
<keyword evidence="1 4" id="KW-0808">Transferase</keyword>
<accession>A0A4P7UES5</accession>
<protein>
    <submittedName>
        <fullName evidence="4">4'-phosphopantetheinyl transferase superfamily protein</fullName>
    </submittedName>
</protein>
<feature type="compositionally biased region" description="Low complexity" evidence="2">
    <location>
        <begin position="92"/>
        <end position="103"/>
    </location>
</feature>
<feature type="region of interest" description="Disordered" evidence="2">
    <location>
        <begin position="1"/>
        <end position="118"/>
    </location>
</feature>
<dbReference type="SUPFAM" id="SSF56214">
    <property type="entry name" value="4'-phosphopantetheinyl transferase"/>
    <property type="match status" value="1"/>
</dbReference>
<feature type="compositionally biased region" description="Basic residues" evidence="2">
    <location>
        <begin position="15"/>
        <end position="24"/>
    </location>
</feature>
<dbReference type="Gene3D" id="3.90.470.20">
    <property type="entry name" value="4'-phosphopantetheinyl transferase domain"/>
    <property type="match status" value="1"/>
</dbReference>
<organism evidence="4 5">
    <name type="scientific">Nocardioides daphniae</name>
    <dbReference type="NCBI Taxonomy" id="402297"/>
    <lineage>
        <taxon>Bacteria</taxon>
        <taxon>Bacillati</taxon>
        <taxon>Actinomycetota</taxon>
        <taxon>Actinomycetes</taxon>
        <taxon>Propionibacteriales</taxon>
        <taxon>Nocardioidaceae</taxon>
        <taxon>Nocardioides</taxon>
    </lineage>
</organism>
<evidence type="ECO:0000256" key="2">
    <source>
        <dbReference type="SAM" id="MobiDB-lite"/>
    </source>
</evidence>
<dbReference type="KEGG" id="ndp:E2C04_16765"/>
<feature type="compositionally biased region" description="Basic and acidic residues" evidence="2">
    <location>
        <begin position="104"/>
        <end position="114"/>
    </location>
</feature>
<name>A0A4P7UES5_9ACTN</name>
<feature type="compositionally biased region" description="Basic and acidic residues" evidence="2">
    <location>
        <begin position="38"/>
        <end position="49"/>
    </location>
</feature>
<dbReference type="InterPro" id="IPR008278">
    <property type="entry name" value="4-PPantetheinyl_Trfase_dom"/>
</dbReference>
<feature type="domain" description="4'-phosphopantetheinyl transferase" evidence="3">
    <location>
        <begin position="187"/>
        <end position="270"/>
    </location>
</feature>
<evidence type="ECO:0000259" key="3">
    <source>
        <dbReference type="Pfam" id="PF01648"/>
    </source>
</evidence>
<dbReference type="AlphaFoldDB" id="A0A4P7UES5"/>